<sequence>MGLEKLLIVCVIGFLFSSVSNAGRLFQHLKAVTISVCEQIDRCLMPPDGPDSWPEVDSQKQWLVFINLMVGLLLEKELLKAMETSGGIYPANLIGVLMEDPRKDHGTSLHAEEATRRRRKRGGKERRGVQAKQCVLSRALSDSGSLSYSTENFQSIKNPNVSIYNIMIRAYAFEIRGDYDTHLCWEIVLYKQMLTRGVPHIVTIATSHCSVLKSRSYIPKHSSFAFQNAPRHGLVLQIWRTL</sequence>
<feature type="chain" id="PRO_5001643711" evidence="2">
    <location>
        <begin position="23"/>
        <end position="242"/>
    </location>
</feature>
<dbReference type="Proteomes" id="UP000027138">
    <property type="component" value="Unassembled WGS sequence"/>
</dbReference>
<evidence type="ECO:0000256" key="1">
    <source>
        <dbReference type="SAM" id="MobiDB-lite"/>
    </source>
</evidence>
<feature type="compositionally biased region" description="Basic and acidic residues" evidence="1">
    <location>
        <begin position="105"/>
        <end position="115"/>
    </location>
</feature>
<dbReference type="OrthoDB" id="1721913at2759"/>
<evidence type="ECO:0000313" key="4">
    <source>
        <dbReference type="Proteomes" id="UP000027138"/>
    </source>
</evidence>
<keyword evidence="4" id="KW-1185">Reference proteome</keyword>
<dbReference type="AlphaFoldDB" id="A0A067KH20"/>
<reference evidence="3 4" key="1">
    <citation type="journal article" date="2014" name="PLoS ONE">
        <title>Global Analysis of Gene Expression Profiles in Physic Nut (Jatropha curcas L.) Seedlings Exposed to Salt Stress.</title>
        <authorList>
            <person name="Zhang L."/>
            <person name="Zhang C."/>
            <person name="Wu P."/>
            <person name="Chen Y."/>
            <person name="Li M."/>
            <person name="Jiang H."/>
            <person name="Wu G."/>
        </authorList>
    </citation>
    <scope>NUCLEOTIDE SEQUENCE [LARGE SCALE GENOMIC DNA]</scope>
    <source>
        <strain evidence="4">cv. GZQX0401</strain>
        <tissue evidence="3">Young leaves</tissue>
    </source>
</reference>
<name>A0A067KH20_JATCU</name>
<evidence type="ECO:0000313" key="3">
    <source>
        <dbReference type="EMBL" id="KDP35536.1"/>
    </source>
</evidence>
<dbReference type="EMBL" id="KK914482">
    <property type="protein sequence ID" value="KDP35536.1"/>
    <property type="molecule type" value="Genomic_DNA"/>
</dbReference>
<feature type="signal peptide" evidence="2">
    <location>
        <begin position="1"/>
        <end position="22"/>
    </location>
</feature>
<gene>
    <name evidence="3" type="ORF">JCGZ_08974</name>
</gene>
<feature type="region of interest" description="Disordered" evidence="1">
    <location>
        <begin position="105"/>
        <end position="130"/>
    </location>
</feature>
<organism evidence="3 4">
    <name type="scientific">Jatropha curcas</name>
    <name type="common">Barbados nut</name>
    <dbReference type="NCBI Taxonomy" id="180498"/>
    <lineage>
        <taxon>Eukaryota</taxon>
        <taxon>Viridiplantae</taxon>
        <taxon>Streptophyta</taxon>
        <taxon>Embryophyta</taxon>
        <taxon>Tracheophyta</taxon>
        <taxon>Spermatophyta</taxon>
        <taxon>Magnoliopsida</taxon>
        <taxon>eudicotyledons</taxon>
        <taxon>Gunneridae</taxon>
        <taxon>Pentapetalae</taxon>
        <taxon>rosids</taxon>
        <taxon>fabids</taxon>
        <taxon>Malpighiales</taxon>
        <taxon>Euphorbiaceae</taxon>
        <taxon>Crotonoideae</taxon>
        <taxon>Jatropheae</taxon>
        <taxon>Jatropha</taxon>
    </lineage>
</organism>
<keyword evidence="2" id="KW-0732">Signal</keyword>
<evidence type="ECO:0000256" key="2">
    <source>
        <dbReference type="SAM" id="SignalP"/>
    </source>
</evidence>
<proteinExistence type="predicted"/>
<protein>
    <submittedName>
        <fullName evidence="3">Uncharacterized protein</fullName>
    </submittedName>
</protein>
<accession>A0A067KH20</accession>